<dbReference type="Gene3D" id="2.60.40.1120">
    <property type="entry name" value="Carboxypeptidase-like, regulatory domain"/>
    <property type="match status" value="1"/>
</dbReference>
<feature type="signal peptide" evidence="7">
    <location>
        <begin position="1"/>
        <end position="24"/>
    </location>
</feature>
<protein>
    <recommendedName>
        <fullName evidence="8">TonB-dependent transporter Oar-like beta-barrel domain-containing protein</fullName>
    </recommendedName>
</protein>
<keyword evidence="5" id="KW-0472">Membrane</keyword>
<evidence type="ECO:0000313" key="10">
    <source>
        <dbReference type="Proteomes" id="UP000538666"/>
    </source>
</evidence>
<comment type="caution">
    <text evidence="9">The sequence shown here is derived from an EMBL/GenBank/DDBJ whole genome shotgun (WGS) entry which is preliminary data.</text>
</comment>
<dbReference type="Gene3D" id="2.40.170.20">
    <property type="entry name" value="TonB-dependent receptor, beta-barrel domain"/>
    <property type="match status" value="1"/>
</dbReference>
<dbReference type="Proteomes" id="UP000538666">
    <property type="component" value="Unassembled WGS sequence"/>
</dbReference>
<dbReference type="InterPro" id="IPR036942">
    <property type="entry name" value="Beta-barrel_TonB_sf"/>
</dbReference>
<evidence type="ECO:0000256" key="4">
    <source>
        <dbReference type="ARBA" id="ARBA00022692"/>
    </source>
</evidence>
<dbReference type="InterPro" id="IPR039426">
    <property type="entry name" value="TonB-dep_rcpt-like"/>
</dbReference>
<evidence type="ECO:0000256" key="1">
    <source>
        <dbReference type="ARBA" id="ARBA00004571"/>
    </source>
</evidence>
<name>A0A841JZS9_9BACT</name>
<evidence type="ECO:0000256" key="7">
    <source>
        <dbReference type="SAM" id="SignalP"/>
    </source>
</evidence>
<dbReference type="RefSeq" id="WP_050058511.1">
    <property type="nucleotide sequence ID" value="NZ_JACHEK010000003.1"/>
</dbReference>
<dbReference type="Pfam" id="PF13620">
    <property type="entry name" value="CarboxypepD_reg"/>
    <property type="match status" value="1"/>
</dbReference>
<comment type="subcellular location">
    <subcellularLocation>
        <location evidence="1">Cell outer membrane</location>
        <topology evidence="1">Multi-pass membrane protein</topology>
    </subcellularLocation>
</comment>
<evidence type="ECO:0000256" key="5">
    <source>
        <dbReference type="ARBA" id="ARBA00023136"/>
    </source>
</evidence>
<dbReference type="GO" id="GO:0009279">
    <property type="term" value="C:cell outer membrane"/>
    <property type="evidence" value="ECO:0007669"/>
    <property type="project" value="UniProtKB-SubCell"/>
</dbReference>
<accession>A0A841JZS9</accession>
<dbReference type="InterPro" id="IPR010917">
    <property type="entry name" value="TonB_rcpt_CS"/>
</dbReference>
<keyword evidence="6" id="KW-0998">Cell outer membrane</keyword>
<dbReference type="Pfam" id="PF25183">
    <property type="entry name" value="OMP_b-brl_4"/>
    <property type="match status" value="1"/>
</dbReference>
<keyword evidence="2" id="KW-0813">Transport</keyword>
<keyword evidence="3" id="KW-1134">Transmembrane beta strand</keyword>
<evidence type="ECO:0000256" key="2">
    <source>
        <dbReference type="ARBA" id="ARBA00022448"/>
    </source>
</evidence>
<keyword evidence="4" id="KW-0812">Transmembrane</keyword>
<keyword evidence="7" id="KW-0732">Signal</keyword>
<gene>
    <name evidence="9" type="ORF">HNQ77_001877</name>
</gene>
<dbReference type="SUPFAM" id="SSF56935">
    <property type="entry name" value="Porins"/>
    <property type="match status" value="1"/>
</dbReference>
<dbReference type="InterPro" id="IPR008969">
    <property type="entry name" value="CarboxyPept-like_regulatory"/>
</dbReference>
<dbReference type="PANTHER" id="PTHR30069:SF46">
    <property type="entry name" value="OAR PROTEIN"/>
    <property type="match status" value="1"/>
</dbReference>
<feature type="domain" description="TonB-dependent transporter Oar-like beta-barrel" evidence="8">
    <location>
        <begin position="250"/>
        <end position="1133"/>
    </location>
</feature>
<dbReference type="PROSITE" id="PS01156">
    <property type="entry name" value="TONB_DEPENDENT_REC_2"/>
    <property type="match status" value="1"/>
</dbReference>
<proteinExistence type="predicted"/>
<dbReference type="EMBL" id="JACHEK010000003">
    <property type="protein sequence ID" value="MBB6143928.1"/>
    <property type="molecule type" value="Genomic_DNA"/>
</dbReference>
<sequence>MKKIFECFCIAILPVLLGAGVAYSQTVTGSINGEVTDNTGAVISGAQVVAHNIATSVDTPATSNSSGDYSIRFLPIGRYELTVSANGFATTKFPSFALEVDQTVKLDAKLQVGQATTTTVVEGSVAPILNTNDASLGVSLTSNEVNNIPLNGRNFSTVTLLIPGSVTTSPQGLVGNNAIERSTNNDDIPNINGNRAQANNYTLDGIDLNENENNLIAYNPAPDAIQEIKVITSNAPAEYGNVNGGDVVSVLKSGTNQFHGSAYAYLQNENLNANSWQNNHADPAIAINPYTQTQFGGTFGGPIKRDKLFFFADYEGAREHTGGTKTASVFTPAMRTGDFSQLLNPPSVNGTQNAAIQLYDTQNNSAPYANNQIPIVNPVAKFLFSNPALYPLPNAAPTDGVAANNFQGPNRTFTVNNQGDLKIEWDPRQADKITGFYSQSDAFDGNQPVLDITFPSQNVFPTKLGGATWVHVFSPSIVNSARVGFTRVVWNQNVPTDPSGQFGLSGNAKVGIGLTTQQYVGFSNQGLGNFSNVGTTALIASLTDNTYSYGDNLTWQRGKHLLSMGIEAIRYENNYITSNNDGFLGTFNYTGAFTSNPNSGAVNNAGYAGADFVLDRVSSANVQEAGVLVGQRQWRTAGFFQDDWKVLPNLTLNLGIRYEVDQPWYEVNNKTGNIDLTTGTFLYADRIPAGAPAGSQLCSNRACYDADYNQWMPRFGFAYQATDRFVVRGGYGATSFFEGSASNQRLTSLPPFIQSSTRQPVSPAAATPTTPYSPGLPYTVEEGFSVNPGDINSGGSFGAWPKNQRPAYIQEWNLTTEYAINAFTSMQVGYIGEVGQHLLDPRNANQFLINGNQASAPLAANPLIGNGTVLVTEPEAKMNYNALQAVVRGRAHHGLEYTVNYTYGRSFTNSLGNYNLNTPGYSYGAEGFQNGYDSAADYGPSGYDIKHNLTALGVYALPFGRGQKFGSNVNRGVDEVLGGWSLSSSLIAYSGFPITVTDPQGGSNSNSLGQERANQYRKLKIVNRSINNWFGTDPSATPCTTPGVDNGVCAYGVPATNSFGSARVGTERTPTFTQVDSSIFKDFHIVEGHTIGFRADAFNVFNIASYGNPDSGVTDSQFGNISNQNGPTRSLERRLQLSLHYTF</sequence>
<feature type="chain" id="PRO_5032277582" description="TonB-dependent transporter Oar-like beta-barrel domain-containing protein" evidence="7">
    <location>
        <begin position="25"/>
        <end position="1143"/>
    </location>
</feature>
<dbReference type="OrthoDB" id="97893at2"/>
<dbReference type="AlphaFoldDB" id="A0A841JZS9"/>
<reference evidence="9 10" key="1">
    <citation type="submission" date="2020-08" db="EMBL/GenBank/DDBJ databases">
        <title>Genomic Encyclopedia of Type Strains, Phase IV (KMG-IV): sequencing the most valuable type-strain genomes for metagenomic binning, comparative biology and taxonomic classification.</title>
        <authorList>
            <person name="Goeker M."/>
        </authorList>
    </citation>
    <scope>NUCLEOTIDE SEQUENCE [LARGE SCALE GENOMIC DNA]</scope>
    <source>
        <strain evidence="9 10">DSM 103733</strain>
    </source>
</reference>
<dbReference type="PANTHER" id="PTHR30069">
    <property type="entry name" value="TONB-DEPENDENT OUTER MEMBRANE RECEPTOR"/>
    <property type="match status" value="1"/>
</dbReference>
<dbReference type="SUPFAM" id="SSF49464">
    <property type="entry name" value="Carboxypeptidase regulatory domain-like"/>
    <property type="match status" value="1"/>
</dbReference>
<evidence type="ECO:0000256" key="3">
    <source>
        <dbReference type="ARBA" id="ARBA00022452"/>
    </source>
</evidence>
<evidence type="ECO:0000313" key="9">
    <source>
        <dbReference type="EMBL" id="MBB6143928.1"/>
    </source>
</evidence>
<keyword evidence="10" id="KW-1185">Reference proteome</keyword>
<organism evidence="9 10">
    <name type="scientific">Silvibacterium bohemicum</name>
    <dbReference type="NCBI Taxonomy" id="1577686"/>
    <lineage>
        <taxon>Bacteria</taxon>
        <taxon>Pseudomonadati</taxon>
        <taxon>Acidobacteriota</taxon>
        <taxon>Terriglobia</taxon>
        <taxon>Terriglobales</taxon>
        <taxon>Acidobacteriaceae</taxon>
        <taxon>Silvibacterium</taxon>
    </lineage>
</organism>
<evidence type="ECO:0000256" key="6">
    <source>
        <dbReference type="ARBA" id="ARBA00023237"/>
    </source>
</evidence>
<dbReference type="GO" id="GO:0015344">
    <property type="term" value="F:siderophore uptake transmembrane transporter activity"/>
    <property type="evidence" value="ECO:0007669"/>
    <property type="project" value="TreeGrafter"/>
</dbReference>
<dbReference type="GO" id="GO:0044718">
    <property type="term" value="P:siderophore transmembrane transport"/>
    <property type="evidence" value="ECO:0007669"/>
    <property type="project" value="TreeGrafter"/>
</dbReference>
<dbReference type="InterPro" id="IPR057601">
    <property type="entry name" value="Oar-like_b-barrel"/>
</dbReference>
<evidence type="ECO:0000259" key="8">
    <source>
        <dbReference type="Pfam" id="PF25183"/>
    </source>
</evidence>